<keyword evidence="2" id="KW-1185">Reference proteome</keyword>
<dbReference type="RefSeq" id="WP_018578329.1">
    <property type="nucleotide sequence ID" value="NZ_KB892434.1"/>
</dbReference>
<accession>A0A0W0YLQ2</accession>
<protein>
    <submittedName>
        <fullName evidence="1">Uncharacterized protein</fullName>
    </submittedName>
</protein>
<reference evidence="1 2" key="1">
    <citation type="submission" date="2015-11" db="EMBL/GenBank/DDBJ databases">
        <title>Genomic analysis of 38 Legionella species identifies large and diverse effector repertoires.</title>
        <authorList>
            <person name="Burstein D."/>
            <person name="Amaro F."/>
            <person name="Zusman T."/>
            <person name="Lifshitz Z."/>
            <person name="Cohen O."/>
            <person name="Gilbert J.A."/>
            <person name="Pupko T."/>
            <person name="Shuman H.A."/>
            <person name="Segal G."/>
        </authorList>
    </citation>
    <scope>NUCLEOTIDE SEQUENCE [LARGE SCALE GENOMIC DNA]</scope>
    <source>
        <strain evidence="1 2">ATCC 49655</strain>
    </source>
</reference>
<evidence type="ECO:0000313" key="1">
    <source>
        <dbReference type="EMBL" id="KTD57523.1"/>
    </source>
</evidence>
<gene>
    <name evidence="1" type="ORF">Lsha_2364</name>
</gene>
<evidence type="ECO:0000313" key="2">
    <source>
        <dbReference type="Proteomes" id="UP000054600"/>
    </source>
</evidence>
<dbReference type="eggNOG" id="ENOG5031MDX">
    <property type="taxonomic scope" value="Bacteria"/>
</dbReference>
<dbReference type="EMBL" id="LNYW01000066">
    <property type="protein sequence ID" value="KTD57523.1"/>
    <property type="molecule type" value="Genomic_DNA"/>
</dbReference>
<dbReference type="Proteomes" id="UP000054600">
    <property type="component" value="Unassembled WGS sequence"/>
</dbReference>
<organism evidence="1 2">
    <name type="scientific">Legionella shakespearei DSM 23087</name>
    <dbReference type="NCBI Taxonomy" id="1122169"/>
    <lineage>
        <taxon>Bacteria</taxon>
        <taxon>Pseudomonadati</taxon>
        <taxon>Pseudomonadota</taxon>
        <taxon>Gammaproteobacteria</taxon>
        <taxon>Legionellales</taxon>
        <taxon>Legionellaceae</taxon>
        <taxon>Legionella</taxon>
    </lineage>
</organism>
<sequence>MSWWSSVVDGVSSFGSGVKTGAKWLWNNASLSRITVGAVTYTANTTFQLLEQGLALRKAVPTLINNPEARKVVSGMAYIVVNDVLPLLALNYANNTVQGYFREGHEEDPWLAPYSAFLSALTLVNYGVKAYTLRQGTQSFVRITILDAVGPAAFNSNKTELPHSLCSELDCNYKRKLKGMGREPLILMANDALTSAISYIPYVGMPASQVLRVYFNGRYITRLATPERCERHKAMMQESVLALGLGFEASTMLMDYLLEATTGIPPFLYHRTMRHLLLLMHVNLAAHMTIPLVEDKDATLPADPLNIYERICRFIADVIFSGLVKRVPIDFKPEKGAPPLIPLSPTLQLGTRLLNNDLERENKNMPGLIKRVMNEASQWVLPPIFQGSDGLINDPIVNMYWPKIRQGGISAVEFVQSVGKTKTAAALAWAPKSVATALNIKFGIPKKLTRIVLMLTQEKDFWDFAEAMKRWFERHNIKCDVVLVTDNNALILHGERPIIPLPEQVDNTPHVGVEEVITKRAASNDNAMISIAQLLSDRRSKPVIEELPDEDSESSAEQLITRRKPSPVIVLPSHSAESLFTTRRRGVAAVKKEQVIVEELGFGGGPG</sequence>
<dbReference type="PATRIC" id="fig|1122169.6.peg.2714"/>
<dbReference type="AlphaFoldDB" id="A0A0W0YLQ2"/>
<proteinExistence type="predicted"/>
<comment type="caution">
    <text evidence="1">The sequence shown here is derived from an EMBL/GenBank/DDBJ whole genome shotgun (WGS) entry which is preliminary data.</text>
</comment>
<dbReference type="STRING" id="1122169.Lsha_2364"/>
<name>A0A0W0YLQ2_9GAMM</name>
<dbReference type="OrthoDB" id="5651168at2"/>